<gene>
    <name evidence="5" type="ORF">GQ26_0071810</name>
</gene>
<dbReference type="GO" id="GO:0005730">
    <property type="term" value="C:nucleolus"/>
    <property type="evidence" value="ECO:0007669"/>
    <property type="project" value="TreeGrafter"/>
</dbReference>
<dbReference type="EMBL" id="JPOX01000007">
    <property type="protein sequence ID" value="KFX50465.1"/>
    <property type="molecule type" value="Genomic_DNA"/>
</dbReference>
<evidence type="ECO:0000256" key="4">
    <source>
        <dbReference type="ARBA" id="ARBA00023242"/>
    </source>
</evidence>
<comment type="caution">
    <text evidence="5">The sequence shown here is derived from an EMBL/GenBank/DDBJ whole genome shotgun (WGS) entry which is preliminary data.</text>
</comment>
<reference evidence="5" key="1">
    <citation type="journal article" date="2014" name="PLoS Genet.">
        <title>Signature Gene Expression Reveals Novel Clues to the Molecular Mechanisms of Dimorphic Transition in Penicillium marneffei.</title>
        <authorList>
            <person name="Yang E."/>
            <person name="Wang G."/>
            <person name="Cai J."/>
            <person name="Woo P.C."/>
            <person name="Lau S.K."/>
            <person name="Yuen K.-Y."/>
            <person name="Chow W.-N."/>
            <person name="Lin X."/>
        </authorList>
    </citation>
    <scope>NUCLEOTIDE SEQUENCE [LARGE SCALE GENOMIC DNA]</scope>
    <source>
        <strain evidence="5">PM1</strain>
    </source>
</reference>
<dbReference type="InterPro" id="IPR020568">
    <property type="entry name" value="Ribosomal_Su5_D2-typ_SF"/>
</dbReference>
<dbReference type="SUPFAM" id="SSF54211">
    <property type="entry name" value="Ribosomal protein S5 domain 2-like"/>
    <property type="match status" value="1"/>
</dbReference>
<dbReference type="SUPFAM" id="SSF55666">
    <property type="entry name" value="Ribonuclease PH domain 2-like"/>
    <property type="match status" value="1"/>
</dbReference>
<keyword evidence="5" id="KW-0378">Hydrolase</keyword>
<dbReference type="GO" id="GO:0003723">
    <property type="term" value="F:RNA binding"/>
    <property type="evidence" value="ECO:0007669"/>
    <property type="project" value="TreeGrafter"/>
</dbReference>
<sequence length="249" mass="26776">MIEPTATISPLGRSDGSAIYTCPATGFQILGSVNGPIELPARRDAQKPEEATIEVLVKPATAQSAVGERYVENILKTLLGKVILGREKGFARRGIVITLLIQGSSSDGKIERGDSYLPTLPALLHAALLALLSAAIPLSMTYTATILAVDSSNKIIREPSLDDCAKANSQHVLAFSSKGHLLLSESEGSFDFDTWDRVYEQALATCRQSKVTGQDGDISMDAKHTLENFVRETVEHKIASDYSWSDTAA</sequence>
<dbReference type="PANTHER" id="PTHR11953">
    <property type="entry name" value="EXOSOME COMPLEX COMPONENT"/>
    <property type="match status" value="1"/>
</dbReference>
<dbReference type="GO" id="GO:0034475">
    <property type="term" value="P:U4 snRNA 3'-end processing"/>
    <property type="evidence" value="ECO:0007669"/>
    <property type="project" value="TreeGrafter"/>
</dbReference>
<dbReference type="GO" id="GO:0016075">
    <property type="term" value="P:rRNA catabolic process"/>
    <property type="evidence" value="ECO:0007669"/>
    <property type="project" value="TreeGrafter"/>
</dbReference>
<dbReference type="PANTHER" id="PTHR11953:SF1">
    <property type="entry name" value="EXOSOME COMPLEX COMPONENT RRP46"/>
    <property type="match status" value="1"/>
</dbReference>
<dbReference type="HOGENOM" id="CLU_063514_2_2_1"/>
<protein>
    <submittedName>
        <fullName evidence="5">Exosome complex exonuclease RRP46 like</fullName>
    </submittedName>
</protein>
<dbReference type="GO" id="GO:0071051">
    <property type="term" value="P:poly(A)-dependent snoRNA 3'-end processing"/>
    <property type="evidence" value="ECO:0007669"/>
    <property type="project" value="TreeGrafter"/>
</dbReference>
<dbReference type="GO" id="GO:0071028">
    <property type="term" value="P:nuclear mRNA surveillance"/>
    <property type="evidence" value="ECO:0007669"/>
    <property type="project" value="TreeGrafter"/>
</dbReference>
<dbReference type="GO" id="GO:0006364">
    <property type="term" value="P:rRNA processing"/>
    <property type="evidence" value="ECO:0007669"/>
    <property type="project" value="UniProtKB-KW"/>
</dbReference>
<keyword evidence="5" id="KW-0269">Exonuclease</keyword>
<keyword evidence="5" id="KW-0540">Nuclease</keyword>
<dbReference type="InterPro" id="IPR050080">
    <property type="entry name" value="RNase_PH"/>
</dbReference>
<dbReference type="GO" id="GO:0000177">
    <property type="term" value="C:cytoplasmic exosome (RNase complex)"/>
    <property type="evidence" value="ECO:0007669"/>
    <property type="project" value="TreeGrafter"/>
</dbReference>
<organism evidence="5">
    <name type="scientific">Talaromyces marneffei PM1</name>
    <dbReference type="NCBI Taxonomy" id="1077442"/>
    <lineage>
        <taxon>Eukaryota</taxon>
        <taxon>Fungi</taxon>
        <taxon>Dikarya</taxon>
        <taxon>Ascomycota</taxon>
        <taxon>Pezizomycotina</taxon>
        <taxon>Eurotiomycetes</taxon>
        <taxon>Eurotiomycetidae</taxon>
        <taxon>Eurotiales</taxon>
        <taxon>Trichocomaceae</taxon>
        <taxon>Talaromyces</taxon>
        <taxon>Talaromyces sect. Talaromyces</taxon>
    </lineage>
</organism>
<evidence type="ECO:0000256" key="2">
    <source>
        <dbReference type="ARBA" id="ARBA00022552"/>
    </source>
</evidence>
<dbReference type="GO" id="GO:0004527">
    <property type="term" value="F:exonuclease activity"/>
    <property type="evidence" value="ECO:0007669"/>
    <property type="project" value="UniProtKB-KW"/>
</dbReference>
<comment type="subcellular location">
    <subcellularLocation>
        <location evidence="1">Nucleus</location>
    </subcellularLocation>
</comment>
<dbReference type="InterPro" id="IPR036345">
    <property type="entry name" value="ExoRNase_PH_dom2_sf"/>
</dbReference>
<evidence type="ECO:0000256" key="1">
    <source>
        <dbReference type="ARBA" id="ARBA00004123"/>
    </source>
</evidence>
<dbReference type="FunFam" id="3.30.230.70:FF:000036">
    <property type="entry name" value="Exosome complex subunit Rrp46, putative"/>
    <property type="match status" value="1"/>
</dbReference>
<dbReference type="Gene3D" id="3.30.230.70">
    <property type="entry name" value="GHMP Kinase, N-terminal domain"/>
    <property type="match status" value="1"/>
</dbReference>
<dbReference type="eggNOG" id="KOG1069">
    <property type="taxonomic scope" value="Eukaryota"/>
</dbReference>
<keyword evidence="4" id="KW-0539">Nucleus</keyword>
<name>A0A093VE79_TALMA</name>
<keyword evidence="3" id="KW-0271">Exosome</keyword>
<evidence type="ECO:0000256" key="3">
    <source>
        <dbReference type="ARBA" id="ARBA00022835"/>
    </source>
</evidence>
<dbReference type="InterPro" id="IPR027408">
    <property type="entry name" value="PNPase/RNase_PH_dom_sf"/>
</dbReference>
<dbReference type="AlphaFoldDB" id="A0A093VE79"/>
<dbReference type="GO" id="GO:0000176">
    <property type="term" value="C:nuclear exosome (RNase complex)"/>
    <property type="evidence" value="ECO:0007669"/>
    <property type="project" value="UniProtKB-ARBA"/>
</dbReference>
<evidence type="ECO:0000313" key="5">
    <source>
        <dbReference type="EMBL" id="KFX50465.1"/>
    </source>
</evidence>
<accession>A0A093VE79</accession>
<keyword evidence="2" id="KW-0698">rRNA processing</keyword>
<proteinExistence type="predicted"/>